<protein>
    <submittedName>
        <fullName evidence="2">Endothelin-1</fullName>
    </submittedName>
</protein>
<keyword evidence="3" id="KW-1185">Reference proteome</keyword>
<dbReference type="Proteomes" id="UP001558632">
    <property type="component" value="Unassembled WGS sequence"/>
</dbReference>
<evidence type="ECO:0000256" key="1">
    <source>
        <dbReference type="SAM" id="SignalP"/>
    </source>
</evidence>
<comment type="caution">
    <text evidence="2">The sequence shown here is derived from an EMBL/GenBank/DDBJ whole genome shotgun (WGS) entry which is preliminary data.</text>
</comment>
<gene>
    <name evidence="2" type="ORF">TSPI_07255</name>
</gene>
<evidence type="ECO:0000313" key="3">
    <source>
        <dbReference type="Proteomes" id="UP001558632"/>
    </source>
</evidence>
<organism evidence="2 3">
    <name type="scientific">Trichinella spiralis</name>
    <name type="common">Trichina worm</name>
    <dbReference type="NCBI Taxonomy" id="6334"/>
    <lineage>
        <taxon>Eukaryota</taxon>
        <taxon>Metazoa</taxon>
        <taxon>Ecdysozoa</taxon>
        <taxon>Nematoda</taxon>
        <taxon>Enoplea</taxon>
        <taxon>Dorylaimia</taxon>
        <taxon>Trichinellida</taxon>
        <taxon>Trichinellidae</taxon>
        <taxon>Trichinella</taxon>
    </lineage>
</organism>
<dbReference type="EMBL" id="JBEUSY010000258">
    <property type="protein sequence ID" value="KAL1240240.1"/>
    <property type="molecule type" value="Genomic_DNA"/>
</dbReference>
<sequence>MTKNNAICMHALLARLYMFSAEQQRICRRCCVHVAVACQASTDDCSKLGHACVHQQQQAGRSLGYCFFFGKFGFFLLFPLDDPCCVVCRPLAVKNSSAIKCPKIHLTPPDVHTQTAVLAVLFLYLDAGFRRSRTKSVRTGLKIRALKI</sequence>
<evidence type="ECO:0000313" key="2">
    <source>
        <dbReference type="EMBL" id="KAL1240240.1"/>
    </source>
</evidence>
<accession>A0ABR3KKK3</accession>
<feature type="signal peptide" evidence="1">
    <location>
        <begin position="1"/>
        <end position="23"/>
    </location>
</feature>
<name>A0ABR3KKK3_TRISP</name>
<proteinExistence type="predicted"/>
<feature type="chain" id="PRO_5046348752" evidence="1">
    <location>
        <begin position="24"/>
        <end position="148"/>
    </location>
</feature>
<keyword evidence="1" id="KW-0732">Signal</keyword>
<reference evidence="2 3" key="1">
    <citation type="submission" date="2024-07" db="EMBL/GenBank/DDBJ databases">
        <title>Enhanced genomic and transcriptomic resources for Trichinella pseudospiralis and T. spiralis underpin the discovery of pronounced molecular differences between stages and species.</title>
        <authorList>
            <person name="Pasi K.K."/>
            <person name="La Rosa G."/>
            <person name="Gomez-Morales M.A."/>
            <person name="Tosini F."/>
            <person name="Sumanam S."/>
            <person name="Young N.D."/>
            <person name="Chang B.C."/>
            <person name="Robin G.B."/>
        </authorList>
    </citation>
    <scope>NUCLEOTIDE SEQUENCE [LARGE SCALE GENOMIC DNA]</scope>
    <source>
        <strain evidence="2">ISS534</strain>
    </source>
</reference>